<gene>
    <name evidence="2" type="ORF">ALC62_09393</name>
</gene>
<feature type="compositionally biased region" description="Polar residues" evidence="1">
    <location>
        <begin position="57"/>
        <end position="67"/>
    </location>
</feature>
<evidence type="ECO:0000256" key="1">
    <source>
        <dbReference type="SAM" id="MobiDB-lite"/>
    </source>
</evidence>
<name>A0A195CGB1_9HYME</name>
<dbReference type="EMBL" id="KQ977791">
    <property type="protein sequence ID" value="KYM99775.1"/>
    <property type="molecule type" value="Genomic_DNA"/>
</dbReference>
<evidence type="ECO:0000313" key="2">
    <source>
        <dbReference type="EMBL" id="KYM99775.1"/>
    </source>
</evidence>
<proteinExistence type="predicted"/>
<organism evidence="2 3">
    <name type="scientific">Cyphomyrmex costatus</name>
    <dbReference type="NCBI Taxonomy" id="456900"/>
    <lineage>
        <taxon>Eukaryota</taxon>
        <taxon>Metazoa</taxon>
        <taxon>Ecdysozoa</taxon>
        <taxon>Arthropoda</taxon>
        <taxon>Hexapoda</taxon>
        <taxon>Insecta</taxon>
        <taxon>Pterygota</taxon>
        <taxon>Neoptera</taxon>
        <taxon>Endopterygota</taxon>
        <taxon>Hymenoptera</taxon>
        <taxon>Apocrita</taxon>
        <taxon>Aculeata</taxon>
        <taxon>Formicoidea</taxon>
        <taxon>Formicidae</taxon>
        <taxon>Myrmicinae</taxon>
        <taxon>Cyphomyrmex</taxon>
    </lineage>
</organism>
<protein>
    <submittedName>
        <fullName evidence="2">Uncharacterized protein</fullName>
    </submittedName>
</protein>
<sequence length="119" mass="12966">VINCLRRLSDVNTGGRERESPWVKALAKVRAPLTEVFPHNDAVRRQFSQFCGDCTTGVTLQKPSENSGLRPESRERTSSSSAARPTKRIVCIRGAAERVVAGHSPPINEGEARAAPPVF</sequence>
<reference evidence="2 3" key="1">
    <citation type="submission" date="2016-03" db="EMBL/GenBank/DDBJ databases">
        <title>Cyphomyrmex costatus WGS genome.</title>
        <authorList>
            <person name="Nygaard S."/>
            <person name="Hu H."/>
            <person name="Boomsma J."/>
            <person name="Zhang G."/>
        </authorList>
    </citation>
    <scope>NUCLEOTIDE SEQUENCE [LARGE SCALE GENOMIC DNA]</scope>
    <source>
        <strain evidence="2">MS0001</strain>
        <tissue evidence="2">Whole body</tissue>
    </source>
</reference>
<feature type="non-terminal residue" evidence="2">
    <location>
        <position position="1"/>
    </location>
</feature>
<accession>A0A195CGB1</accession>
<keyword evidence="3" id="KW-1185">Reference proteome</keyword>
<dbReference type="Proteomes" id="UP000078542">
    <property type="component" value="Unassembled WGS sequence"/>
</dbReference>
<evidence type="ECO:0000313" key="3">
    <source>
        <dbReference type="Proteomes" id="UP000078542"/>
    </source>
</evidence>
<dbReference type="AlphaFoldDB" id="A0A195CGB1"/>
<feature type="region of interest" description="Disordered" evidence="1">
    <location>
        <begin position="57"/>
        <end position="88"/>
    </location>
</feature>